<dbReference type="PANTHER" id="PTHR11440">
    <property type="entry name" value="LECITHIN-CHOLESTEROL ACYLTRANSFERASE-RELATED"/>
    <property type="match status" value="1"/>
</dbReference>
<evidence type="ECO:0008006" key="3">
    <source>
        <dbReference type="Google" id="ProtNLM"/>
    </source>
</evidence>
<dbReference type="InterPro" id="IPR029058">
    <property type="entry name" value="AB_hydrolase_fold"/>
</dbReference>
<dbReference type="Pfam" id="PF02450">
    <property type="entry name" value="LCAT"/>
    <property type="match status" value="1"/>
</dbReference>
<accession>A0A6S6PQD0</accession>
<evidence type="ECO:0000313" key="2">
    <source>
        <dbReference type="Proteomes" id="UP000515220"/>
    </source>
</evidence>
<dbReference type="EMBL" id="AP023326">
    <property type="protein sequence ID" value="BCI66902.1"/>
    <property type="molecule type" value="Genomic_DNA"/>
</dbReference>
<dbReference type="GO" id="GO:0008374">
    <property type="term" value="F:O-acyltransferase activity"/>
    <property type="evidence" value="ECO:0007669"/>
    <property type="project" value="InterPro"/>
</dbReference>
<protein>
    <recommendedName>
        <fullName evidence="3">Lecithin:cholesterol acyltransferase</fullName>
    </recommendedName>
</protein>
<name>A0A6S6PQD0_ACEAC</name>
<dbReference type="AlphaFoldDB" id="A0A6S6PQD0"/>
<dbReference type="InterPro" id="IPR003386">
    <property type="entry name" value="LACT/PDAT_acylTrfase"/>
</dbReference>
<proteinExistence type="predicted"/>
<dbReference type="SUPFAM" id="SSF53474">
    <property type="entry name" value="alpha/beta-Hydrolases"/>
    <property type="match status" value="1"/>
</dbReference>
<dbReference type="RefSeq" id="WP_099347749.1">
    <property type="nucleotide sequence ID" value="NZ_AP023326.1"/>
</dbReference>
<gene>
    <name evidence="1" type="ORF">AAJCM20276_15260</name>
</gene>
<reference evidence="1 2" key="1">
    <citation type="submission" date="2020-07" db="EMBL/GenBank/DDBJ databases">
        <title>Complete Genome Sequence of an acetic acid bacterium, Acetobacter aceti JCM20276.</title>
        <authorList>
            <person name="Hirose Y."/>
            <person name="Mihara H."/>
        </authorList>
    </citation>
    <scope>NUCLEOTIDE SEQUENCE [LARGE SCALE GENOMIC DNA]</scope>
    <source>
        <strain evidence="1 2">JCM20276</strain>
    </source>
</reference>
<evidence type="ECO:0000313" key="1">
    <source>
        <dbReference type="EMBL" id="BCI66902.1"/>
    </source>
</evidence>
<organism evidence="1 2">
    <name type="scientific">Acetobacter aceti</name>
    <dbReference type="NCBI Taxonomy" id="435"/>
    <lineage>
        <taxon>Bacteria</taxon>
        <taxon>Pseudomonadati</taxon>
        <taxon>Pseudomonadota</taxon>
        <taxon>Alphaproteobacteria</taxon>
        <taxon>Acetobacterales</taxon>
        <taxon>Acetobacteraceae</taxon>
        <taxon>Acetobacter</taxon>
        <taxon>Acetobacter subgen. Acetobacter</taxon>
    </lineage>
</organism>
<dbReference type="Gene3D" id="3.40.50.1820">
    <property type="entry name" value="alpha/beta hydrolase"/>
    <property type="match status" value="1"/>
</dbReference>
<dbReference type="GO" id="GO:0006629">
    <property type="term" value="P:lipid metabolic process"/>
    <property type="evidence" value="ECO:0007669"/>
    <property type="project" value="InterPro"/>
</dbReference>
<sequence>MPIDTIVFVPGICGSVLVDGEETIWPGTPDQVLFKSYPDRLVNILATSTTIRATDVLRSVPLKLFGQTIYHFSGYGQALKSLEQMGYSEKRGSLVPFPYDWRQDIRESAKTLHTRLSQPDLKGKRVAIVAHSMGGLLARYALEKIGIPAGLNLRLLALLATPHLGAPVAMQNVLGLRPEIFLSAKQCRAALANPAFPSAYQLLPRPGVPVLLAPDPDTGFNILNLFDKAVYEKLKLVPGAVAAAEAFAGALPFIGPGFRSPCPYLAIAGNAQKTVVANYDLPKGITAVDEENSGDGTVPLWSAAPPGLPVRYVAAAHLDVCFDSEAMAMLRAVLRPDLPGGRLFAVNSAEAVTFSLQPVKESVSPGERFIVAVVATETVSSIHLVVELTRVFDKTQKDAPEQVRLDYDGGPVRSIPLEFTAPEKRAVLLFQLFDKDGQNLGEPRSVLVVS</sequence>
<dbReference type="Proteomes" id="UP000515220">
    <property type="component" value="Chromosome"/>
</dbReference>